<feature type="domain" description="AB hydrolase-1" evidence="2">
    <location>
        <begin position="22"/>
        <end position="252"/>
    </location>
</feature>
<keyword evidence="1 3" id="KW-0378">Hydrolase</keyword>
<dbReference type="EMBL" id="JAEKNR010000209">
    <property type="protein sequence ID" value="MBJ7600475.1"/>
    <property type="molecule type" value="Genomic_DNA"/>
</dbReference>
<evidence type="ECO:0000313" key="3">
    <source>
        <dbReference type="EMBL" id="MBJ7600475.1"/>
    </source>
</evidence>
<dbReference type="Proteomes" id="UP000612893">
    <property type="component" value="Unassembled WGS sequence"/>
</dbReference>
<gene>
    <name evidence="3" type="ORF">JF922_20695</name>
</gene>
<dbReference type="SUPFAM" id="SSF53474">
    <property type="entry name" value="alpha/beta-Hydrolases"/>
    <property type="match status" value="1"/>
</dbReference>
<dbReference type="Gene3D" id="3.40.50.1820">
    <property type="entry name" value="alpha/beta hydrolase"/>
    <property type="match status" value="1"/>
</dbReference>
<keyword evidence="4" id="KW-1185">Reference proteome</keyword>
<organism evidence="3 4">
    <name type="scientific">Candidatus Nephthysia bennettiae</name>
    <dbReference type="NCBI Taxonomy" id="3127016"/>
    <lineage>
        <taxon>Bacteria</taxon>
        <taxon>Bacillati</taxon>
        <taxon>Candidatus Dormiibacterota</taxon>
        <taxon>Candidatus Dormibacteria</taxon>
        <taxon>Candidatus Dormibacterales</taxon>
        <taxon>Candidatus Dormibacteraceae</taxon>
        <taxon>Candidatus Nephthysia</taxon>
    </lineage>
</organism>
<evidence type="ECO:0000259" key="2">
    <source>
        <dbReference type="Pfam" id="PF12697"/>
    </source>
</evidence>
<name>A0A934K8X1_9BACT</name>
<dbReference type="InterPro" id="IPR050266">
    <property type="entry name" value="AB_hydrolase_sf"/>
</dbReference>
<dbReference type="GO" id="GO:0016787">
    <property type="term" value="F:hydrolase activity"/>
    <property type="evidence" value="ECO:0007669"/>
    <property type="project" value="UniProtKB-KW"/>
</dbReference>
<dbReference type="PANTHER" id="PTHR43798:SF31">
    <property type="entry name" value="AB HYDROLASE SUPERFAMILY PROTEIN YCLE"/>
    <property type="match status" value="1"/>
</dbReference>
<proteinExistence type="predicted"/>
<protein>
    <submittedName>
        <fullName evidence="3">Alpha/beta fold hydrolase</fullName>
    </submittedName>
</protein>
<dbReference type="AlphaFoldDB" id="A0A934K8X1"/>
<sequence>MDEIGVGGLRIAYRRAGQGPTIVFLHGFFGDSRVWRPQFEGLADEFDVVAWDAPGCGHSSDPPETFRMPEYADCLAGFIRQLGLERPHLVGLSFGGALALELYRRHPMVPRTLVPAAAYAGWAGSLSVEVVEQRLQQSLQDLELPADQVVAKWIPGFLTESAPPVLVEEVAAIISDFNPAGMRVIIRALAEADLRDELPRIAVPTLLLYGDKDVRAPMTVAEELHARIPASRLVVIPGVGHLSNVEAAPRFNAEVRTFLRAVET</sequence>
<evidence type="ECO:0000313" key="4">
    <source>
        <dbReference type="Proteomes" id="UP000612893"/>
    </source>
</evidence>
<accession>A0A934K8X1</accession>
<dbReference type="PRINTS" id="PR00111">
    <property type="entry name" value="ABHYDROLASE"/>
</dbReference>
<dbReference type="Pfam" id="PF12697">
    <property type="entry name" value="Abhydrolase_6"/>
    <property type="match status" value="1"/>
</dbReference>
<reference evidence="3" key="1">
    <citation type="submission" date="2020-10" db="EMBL/GenBank/DDBJ databases">
        <title>Ca. Dormibacterota MAGs.</title>
        <authorList>
            <person name="Montgomery K."/>
        </authorList>
    </citation>
    <scope>NUCLEOTIDE SEQUENCE [LARGE SCALE GENOMIC DNA]</scope>
    <source>
        <strain evidence="3">SC8812_S17_10</strain>
    </source>
</reference>
<evidence type="ECO:0000256" key="1">
    <source>
        <dbReference type="ARBA" id="ARBA00022801"/>
    </source>
</evidence>
<dbReference type="PANTHER" id="PTHR43798">
    <property type="entry name" value="MONOACYLGLYCEROL LIPASE"/>
    <property type="match status" value="1"/>
</dbReference>
<comment type="caution">
    <text evidence="3">The sequence shown here is derived from an EMBL/GenBank/DDBJ whole genome shotgun (WGS) entry which is preliminary data.</text>
</comment>
<dbReference type="InterPro" id="IPR000073">
    <property type="entry name" value="AB_hydrolase_1"/>
</dbReference>
<dbReference type="InterPro" id="IPR029058">
    <property type="entry name" value="AB_hydrolase_fold"/>
</dbReference>